<proteinExistence type="predicted"/>
<sequence>TSLHYRRLALFDDPKPSNAIARMYTDLSRPQCSVLTQLRTIHIGLNTFLYCFHLGPSPDCTLCLVPETIPHFLRSC</sequence>
<feature type="non-terminal residue" evidence="1">
    <location>
        <position position="1"/>
    </location>
</feature>
<dbReference type="AlphaFoldDB" id="A0AAD7DJ12"/>
<evidence type="ECO:0000313" key="2">
    <source>
        <dbReference type="Proteomes" id="UP001221757"/>
    </source>
</evidence>
<keyword evidence="2" id="KW-1185">Reference proteome</keyword>
<evidence type="ECO:0008006" key="3">
    <source>
        <dbReference type="Google" id="ProtNLM"/>
    </source>
</evidence>
<feature type="non-terminal residue" evidence="1">
    <location>
        <position position="76"/>
    </location>
</feature>
<name>A0AAD7DJ12_MYCRO</name>
<organism evidence="1 2">
    <name type="scientific">Mycena rosella</name>
    <name type="common">Pink bonnet</name>
    <name type="synonym">Agaricus rosellus</name>
    <dbReference type="NCBI Taxonomy" id="1033263"/>
    <lineage>
        <taxon>Eukaryota</taxon>
        <taxon>Fungi</taxon>
        <taxon>Dikarya</taxon>
        <taxon>Basidiomycota</taxon>
        <taxon>Agaricomycotina</taxon>
        <taxon>Agaricomycetes</taxon>
        <taxon>Agaricomycetidae</taxon>
        <taxon>Agaricales</taxon>
        <taxon>Marasmiineae</taxon>
        <taxon>Mycenaceae</taxon>
        <taxon>Mycena</taxon>
    </lineage>
</organism>
<comment type="caution">
    <text evidence="1">The sequence shown here is derived from an EMBL/GenBank/DDBJ whole genome shotgun (WGS) entry which is preliminary data.</text>
</comment>
<dbReference type="EMBL" id="JARKIE010000051">
    <property type="protein sequence ID" value="KAJ7692535.1"/>
    <property type="molecule type" value="Genomic_DNA"/>
</dbReference>
<dbReference type="Proteomes" id="UP001221757">
    <property type="component" value="Unassembled WGS sequence"/>
</dbReference>
<gene>
    <name evidence="1" type="ORF">B0H17DRAFT_840056</name>
</gene>
<evidence type="ECO:0000313" key="1">
    <source>
        <dbReference type="EMBL" id="KAJ7692535.1"/>
    </source>
</evidence>
<reference evidence="1" key="1">
    <citation type="submission" date="2023-03" db="EMBL/GenBank/DDBJ databases">
        <title>Massive genome expansion in bonnet fungi (Mycena s.s.) driven by repeated elements and novel gene families across ecological guilds.</title>
        <authorList>
            <consortium name="Lawrence Berkeley National Laboratory"/>
            <person name="Harder C.B."/>
            <person name="Miyauchi S."/>
            <person name="Viragh M."/>
            <person name="Kuo A."/>
            <person name="Thoen E."/>
            <person name="Andreopoulos B."/>
            <person name="Lu D."/>
            <person name="Skrede I."/>
            <person name="Drula E."/>
            <person name="Henrissat B."/>
            <person name="Morin E."/>
            <person name="Kohler A."/>
            <person name="Barry K."/>
            <person name="LaButti K."/>
            <person name="Morin E."/>
            <person name="Salamov A."/>
            <person name="Lipzen A."/>
            <person name="Mereny Z."/>
            <person name="Hegedus B."/>
            <person name="Baldrian P."/>
            <person name="Stursova M."/>
            <person name="Weitz H."/>
            <person name="Taylor A."/>
            <person name="Grigoriev I.V."/>
            <person name="Nagy L.G."/>
            <person name="Martin F."/>
            <person name="Kauserud H."/>
        </authorList>
    </citation>
    <scope>NUCLEOTIDE SEQUENCE</scope>
    <source>
        <strain evidence="1">CBHHK067</strain>
    </source>
</reference>
<accession>A0AAD7DJ12</accession>
<protein>
    <recommendedName>
        <fullName evidence="3">Reverse transcriptase</fullName>
    </recommendedName>
</protein>